<protein>
    <submittedName>
        <fullName evidence="10">Uncharacterized protein</fullName>
    </submittedName>
</protein>
<dbReference type="FunFam" id="3.40.50.620:FF:000115">
    <property type="entry name" value="tRNA-specific 2-thiouridylase MnmA"/>
    <property type="match status" value="1"/>
</dbReference>
<dbReference type="InterPro" id="IPR014729">
    <property type="entry name" value="Rossmann-like_a/b/a_fold"/>
</dbReference>
<accession>A0A381ZXJ1</accession>
<evidence type="ECO:0000259" key="8">
    <source>
        <dbReference type="Pfam" id="PF20258"/>
    </source>
</evidence>
<gene>
    <name evidence="10" type="ORF">METZ01_LOCUS146723</name>
</gene>
<dbReference type="FunFam" id="2.30.30.280:FF:000001">
    <property type="entry name" value="tRNA-specific 2-thiouridylase MnmA"/>
    <property type="match status" value="1"/>
</dbReference>
<dbReference type="SUPFAM" id="SSF52402">
    <property type="entry name" value="Adenine nucleotide alpha hydrolases-like"/>
    <property type="match status" value="1"/>
</dbReference>
<keyword evidence="4" id="KW-0547">Nucleotide-binding</keyword>
<dbReference type="Pfam" id="PF20259">
    <property type="entry name" value="tRNA_Me_trans_M"/>
    <property type="match status" value="1"/>
</dbReference>
<keyword evidence="3" id="KW-0819">tRNA processing</keyword>
<dbReference type="NCBIfam" id="NF001138">
    <property type="entry name" value="PRK00143.1"/>
    <property type="match status" value="1"/>
</dbReference>
<dbReference type="HAMAP" id="MF_00144">
    <property type="entry name" value="tRNA_thiouridyl_MnmA"/>
    <property type="match status" value="1"/>
</dbReference>
<evidence type="ECO:0000313" key="10">
    <source>
        <dbReference type="EMBL" id="SVA93869.1"/>
    </source>
</evidence>
<dbReference type="InterPro" id="IPR046884">
    <property type="entry name" value="MnmA-like_central"/>
</dbReference>
<evidence type="ECO:0000256" key="3">
    <source>
        <dbReference type="ARBA" id="ARBA00022694"/>
    </source>
</evidence>
<organism evidence="10">
    <name type="scientific">marine metagenome</name>
    <dbReference type="NCBI Taxonomy" id="408172"/>
    <lineage>
        <taxon>unclassified sequences</taxon>
        <taxon>metagenomes</taxon>
        <taxon>ecological metagenomes</taxon>
    </lineage>
</organism>
<evidence type="ECO:0000259" key="9">
    <source>
        <dbReference type="Pfam" id="PF20259"/>
    </source>
</evidence>
<dbReference type="AlphaFoldDB" id="A0A381ZXJ1"/>
<dbReference type="InterPro" id="IPR046885">
    <property type="entry name" value="MnmA-like_C"/>
</dbReference>
<sequence length="361" mass="40622">MKNLNTEKIVIAMSGGVDSSVAAALLKQRGREVVGISLQLWNYSADSTERFGTCCSLDDLGDARRVADRVGIPFYILNMEKEFEEEVVDYFVSEYLKARTPIPCTLCNQRLKFDHLISRAEGFGYQRVATGHYALVVNDEATGRFTIKRGRDRSRDQSYFLFNLSQEQLSRLEFPLGDTDKKEVRRMAKELGLTVADKSESREICFVPDNDYASFIEKRVSGESFREGDIVNADGEILGKHRGYPAFTVGQRKGLNIGGLKEPHYVTAIDPDKNEITVGLKSSLCRSEFFANKVNWCLPRQGVFEAQVQIRYLHNGSTARVTPLPDERVRVEFLEPQLSITPGQSAVFYVDDCIVGGGWIE</sequence>
<proteinExistence type="inferred from homology"/>
<dbReference type="Gene3D" id="3.40.50.620">
    <property type="entry name" value="HUPs"/>
    <property type="match status" value="1"/>
</dbReference>
<evidence type="ECO:0000256" key="4">
    <source>
        <dbReference type="ARBA" id="ARBA00022741"/>
    </source>
</evidence>
<dbReference type="PANTHER" id="PTHR11933">
    <property type="entry name" value="TRNA 5-METHYLAMINOMETHYL-2-THIOURIDYLATE -METHYLTRANSFERASE"/>
    <property type="match status" value="1"/>
</dbReference>
<keyword evidence="5" id="KW-0067">ATP-binding</keyword>
<dbReference type="InterPro" id="IPR023382">
    <property type="entry name" value="MnmA-like_central_sf"/>
</dbReference>
<feature type="domain" description="tRNA-specific 2-thiouridylase MnmA-like central" evidence="9">
    <location>
        <begin position="215"/>
        <end position="279"/>
    </location>
</feature>
<dbReference type="CDD" id="cd01998">
    <property type="entry name" value="MnmA_TRMU-like"/>
    <property type="match status" value="1"/>
</dbReference>
<dbReference type="PANTHER" id="PTHR11933:SF5">
    <property type="entry name" value="MITOCHONDRIAL TRNA-SPECIFIC 2-THIOURIDYLASE 1"/>
    <property type="match status" value="1"/>
</dbReference>
<dbReference type="GO" id="GO:0016783">
    <property type="term" value="F:sulfurtransferase activity"/>
    <property type="evidence" value="ECO:0007669"/>
    <property type="project" value="InterPro"/>
</dbReference>
<dbReference type="InterPro" id="IPR004506">
    <property type="entry name" value="MnmA-like"/>
</dbReference>
<dbReference type="EMBL" id="UINC01023025">
    <property type="protein sequence ID" value="SVA93869.1"/>
    <property type="molecule type" value="Genomic_DNA"/>
</dbReference>
<dbReference type="NCBIfam" id="TIGR00420">
    <property type="entry name" value="trmU"/>
    <property type="match status" value="1"/>
</dbReference>
<evidence type="ECO:0000256" key="2">
    <source>
        <dbReference type="ARBA" id="ARBA00022679"/>
    </source>
</evidence>
<feature type="domain" description="tRNA-specific 2-thiouridylase MnmA-like C-terminal" evidence="8">
    <location>
        <begin position="287"/>
        <end position="360"/>
    </location>
</feature>
<keyword evidence="6" id="KW-0694">RNA-binding</keyword>
<evidence type="ECO:0000256" key="1">
    <source>
        <dbReference type="ARBA" id="ARBA00022555"/>
    </source>
</evidence>
<keyword evidence="1" id="KW-0820">tRNA-binding</keyword>
<dbReference type="GO" id="GO:0002143">
    <property type="term" value="P:tRNA wobble position uridine thiolation"/>
    <property type="evidence" value="ECO:0007669"/>
    <property type="project" value="TreeGrafter"/>
</dbReference>
<evidence type="ECO:0000256" key="7">
    <source>
        <dbReference type="ARBA" id="ARBA00023157"/>
    </source>
</evidence>
<keyword evidence="7" id="KW-1015">Disulfide bond</keyword>
<reference evidence="10" key="1">
    <citation type="submission" date="2018-05" db="EMBL/GenBank/DDBJ databases">
        <authorList>
            <person name="Lanie J.A."/>
            <person name="Ng W.-L."/>
            <person name="Kazmierczak K.M."/>
            <person name="Andrzejewski T.M."/>
            <person name="Davidsen T.M."/>
            <person name="Wayne K.J."/>
            <person name="Tettelin H."/>
            <person name="Glass J.I."/>
            <person name="Rusch D."/>
            <person name="Podicherti R."/>
            <person name="Tsui H.-C.T."/>
            <person name="Winkler M.E."/>
        </authorList>
    </citation>
    <scope>NUCLEOTIDE SEQUENCE</scope>
</reference>
<dbReference type="GO" id="GO:0005524">
    <property type="term" value="F:ATP binding"/>
    <property type="evidence" value="ECO:0007669"/>
    <property type="project" value="UniProtKB-KW"/>
</dbReference>
<dbReference type="Pfam" id="PF20258">
    <property type="entry name" value="tRNA_Me_trans_C"/>
    <property type="match status" value="1"/>
</dbReference>
<name>A0A381ZXJ1_9ZZZZ</name>
<evidence type="ECO:0000256" key="6">
    <source>
        <dbReference type="ARBA" id="ARBA00022884"/>
    </source>
</evidence>
<evidence type="ECO:0000256" key="5">
    <source>
        <dbReference type="ARBA" id="ARBA00022840"/>
    </source>
</evidence>
<dbReference type="Gene3D" id="2.40.30.10">
    <property type="entry name" value="Translation factors"/>
    <property type="match status" value="1"/>
</dbReference>
<dbReference type="Pfam" id="PF03054">
    <property type="entry name" value="tRNA_Me_trans"/>
    <property type="match status" value="1"/>
</dbReference>
<dbReference type="Gene3D" id="2.30.30.280">
    <property type="entry name" value="Adenine nucleotide alpha hydrolases-like domains"/>
    <property type="match status" value="1"/>
</dbReference>
<dbReference type="GO" id="GO:0000049">
    <property type="term" value="F:tRNA binding"/>
    <property type="evidence" value="ECO:0007669"/>
    <property type="project" value="UniProtKB-KW"/>
</dbReference>
<keyword evidence="2" id="KW-0808">Transferase</keyword>